<name>V6LTB8_9EUKA</name>
<reference evidence="1" key="1">
    <citation type="journal article" date="2014" name="PLoS Genet.">
        <title>The Genome of Spironucleus salmonicida Highlights a Fish Pathogen Adapted to Fluctuating Environments.</title>
        <authorList>
            <person name="Xu F."/>
            <person name="Jerlstrom-Hultqvist J."/>
            <person name="Einarsson E."/>
            <person name="Astvaldsson A."/>
            <person name="Svard S.G."/>
            <person name="Andersson J.O."/>
        </authorList>
    </citation>
    <scope>NUCLEOTIDE SEQUENCE</scope>
</reference>
<organism evidence="1">
    <name type="scientific">Spironucleus salmonicida</name>
    <dbReference type="NCBI Taxonomy" id="348837"/>
    <lineage>
        <taxon>Eukaryota</taxon>
        <taxon>Metamonada</taxon>
        <taxon>Diplomonadida</taxon>
        <taxon>Hexamitidae</taxon>
        <taxon>Hexamitinae</taxon>
        <taxon>Spironucleus</taxon>
    </lineage>
</organism>
<sequence>MNRGSSWPKTSRSQRSGTASASWCKILTLALSRPLGTRLPSNCTCGQAVIWRTSRPKSREFALNSVEILRFSRRTTTKSARSSLPSKWRKAKRMGCCCRASVPHQMKFFTRAERKQAFCSRNWHTRSTLLSGAIFTTRTRSRSGWSQTALRECATLLSGLFCC</sequence>
<dbReference type="AlphaFoldDB" id="V6LTB8"/>
<gene>
    <name evidence="1" type="ORF">SS50377_11994</name>
</gene>
<accession>V6LTB8</accession>
<evidence type="ECO:0000313" key="1">
    <source>
        <dbReference type="EMBL" id="EST47892.1"/>
    </source>
</evidence>
<dbReference type="EMBL" id="KI546021">
    <property type="protein sequence ID" value="EST47892.1"/>
    <property type="molecule type" value="Genomic_DNA"/>
</dbReference>
<protein>
    <submittedName>
        <fullName evidence="1">Uncharacterized protein</fullName>
    </submittedName>
</protein>
<proteinExistence type="predicted"/>